<keyword evidence="6" id="KW-0479">Metal-binding</keyword>
<dbReference type="CDD" id="cd00143">
    <property type="entry name" value="PP2Cc"/>
    <property type="match status" value="1"/>
</dbReference>
<proteinExistence type="inferred from homology"/>
<sequence>MECHFFISPWFEIRSGIGIAVVFSRLRRFLIDIDLKSRCNNEHYQQISILNNKVEMGPYLSQPKTEKTTVANQNQVLSYAATHMQGWRNTMEDAHISDLSIEPDVHLFAVFDGHGGSEVAIFAERHFREELMKNKNYQQKNYEKALTETFFKIDKMLQEPSGQDELNKIRGVTDEASLAGCTANVALIVGKTLYVANAGDSRSFLNRDGKPFDMSKDHKPDDEQEKKRIERAGGFVSDGRVNGNLSLSRALGDLEYKKDNRFKPEEQIITALPDVKVTQLSAADKFLLMGCDGVFETWDHQQILNFINSELRANPNLSKAAEKLLDQLLAKDTSLGTGCDNMTCILVQFK</sequence>
<evidence type="ECO:0000256" key="11">
    <source>
        <dbReference type="ARBA" id="ARBA00023211"/>
    </source>
</evidence>
<keyword evidence="10" id="KW-0472">Membrane</keyword>
<evidence type="ECO:0000256" key="14">
    <source>
        <dbReference type="RuleBase" id="RU003465"/>
    </source>
</evidence>
<dbReference type="InterPro" id="IPR015655">
    <property type="entry name" value="PP2C"/>
</dbReference>
<keyword evidence="8" id="KW-0460">Magnesium</keyword>
<evidence type="ECO:0000256" key="10">
    <source>
        <dbReference type="ARBA" id="ARBA00023136"/>
    </source>
</evidence>
<organism evidence="16 17">
    <name type="scientific">Paramecium octaurelia</name>
    <dbReference type="NCBI Taxonomy" id="43137"/>
    <lineage>
        <taxon>Eukaryota</taxon>
        <taxon>Sar</taxon>
        <taxon>Alveolata</taxon>
        <taxon>Ciliophora</taxon>
        <taxon>Intramacronucleata</taxon>
        <taxon>Oligohymenophorea</taxon>
        <taxon>Peniculida</taxon>
        <taxon>Parameciidae</taxon>
        <taxon>Paramecium</taxon>
    </lineage>
</organism>
<protein>
    <recommendedName>
        <fullName evidence="5">protein-serine/threonine phosphatase</fullName>
        <ecNumber evidence="5">3.1.3.16</ecNumber>
    </recommendedName>
</protein>
<reference evidence="16" key="1">
    <citation type="submission" date="2021-01" db="EMBL/GenBank/DDBJ databases">
        <authorList>
            <consortium name="Genoscope - CEA"/>
            <person name="William W."/>
        </authorList>
    </citation>
    <scope>NUCLEOTIDE SEQUENCE</scope>
</reference>
<dbReference type="GO" id="GO:0046872">
    <property type="term" value="F:metal ion binding"/>
    <property type="evidence" value="ECO:0007669"/>
    <property type="project" value="UniProtKB-KW"/>
</dbReference>
<keyword evidence="11" id="KW-0464">Manganese</keyword>
<dbReference type="EC" id="3.1.3.16" evidence="5"/>
<evidence type="ECO:0000313" key="16">
    <source>
        <dbReference type="EMBL" id="CAD8181160.1"/>
    </source>
</evidence>
<evidence type="ECO:0000259" key="15">
    <source>
        <dbReference type="PROSITE" id="PS51746"/>
    </source>
</evidence>
<dbReference type="GO" id="GO:0016020">
    <property type="term" value="C:membrane"/>
    <property type="evidence" value="ECO:0007669"/>
    <property type="project" value="UniProtKB-SubCell"/>
</dbReference>
<comment type="cofactor">
    <cofactor evidence="2">
        <name>Mg(2+)</name>
        <dbReference type="ChEBI" id="CHEBI:18420"/>
    </cofactor>
</comment>
<dbReference type="Proteomes" id="UP000683925">
    <property type="component" value="Unassembled WGS sequence"/>
</dbReference>
<dbReference type="PROSITE" id="PS51746">
    <property type="entry name" value="PPM_2"/>
    <property type="match status" value="1"/>
</dbReference>
<evidence type="ECO:0000256" key="12">
    <source>
        <dbReference type="ARBA" id="ARBA00047761"/>
    </source>
</evidence>
<evidence type="ECO:0000256" key="5">
    <source>
        <dbReference type="ARBA" id="ARBA00013081"/>
    </source>
</evidence>
<comment type="caution">
    <text evidence="16">The sequence shown here is derived from an EMBL/GenBank/DDBJ whole genome shotgun (WGS) entry which is preliminary data.</text>
</comment>
<comment type="subcellular location">
    <subcellularLocation>
        <location evidence="3">Membrane</location>
        <topology evidence="3">Peripheral membrane protein</topology>
    </subcellularLocation>
</comment>
<dbReference type="PANTHER" id="PTHR13832">
    <property type="entry name" value="PROTEIN PHOSPHATASE 2C"/>
    <property type="match status" value="1"/>
</dbReference>
<dbReference type="PANTHER" id="PTHR13832:SF803">
    <property type="entry name" value="PROTEIN PHOSPHATASE 1G"/>
    <property type="match status" value="1"/>
</dbReference>
<evidence type="ECO:0000256" key="13">
    <source>
        <dbReference type="ARBA" id="ARBA00048336"/>
    </source>
</evidence>
<evidence type="ECO:0000256" key="4">
    <source>
        <dbReference type="ARBA" id="ARBA00006702"/>
    </source>
</evidence>
<name>A0A8S1VUS8_PAROT</name>
<dbReference type="GO" id="GO:0004722">
    <property type="term" value="F:protein serine/threonine phosphatase activity"/>
    <property type="evidence" value="ECO:0007669"/>
    <property type="project" value="UniProtKB-EC"/>
</dbReference>
<evidence type="ECO:0000256" key="9">
    <source>
        <dbReference type="ARBA" id="ARBA00022912"/>
    </source>
</evidence>
<dbReference type="EMBL" id="CAJJDP010000075">
    <property type="protein sequence ID" value="CAD8181160.1"/>
    <property type="molecule type" value="Genomic_DNA"/>
</dbReference>
<accession>A0A8S1VUS8</accession>
<dbReference type="InterPro" id="IPR000222">
    <property type="entry name" value="PP2C_BS"/>
</dbReference>
<dbReference type="OrthoDB" id="10264738at2759"/>
<evidence type="ECO:0000256" key="8">
    <source>
        <dbReference type="ARBA" id="ARBA00022842"/>
    </source>
</evidence>
<dbReference type="InterPro" id="IPR001932">
    <property type="entry name" value="PPM-type_phosphatase-like_dom"/>
</dbReference>
<evidence type="ECO:0000256" key="7">
    <source>
        <dbReference type="ARBA" id="ARBA00022801"/>
    </source>
</evidence>
<dbReference type="PROSITE" id="PS01032">
    <property type="entry name" value="PPM_1"/>
    <property type="match status" value="1"/>
</dbReference>
<comment type="similarity">
    <text evidence="4 14">Belongs to the PP2C family.</text>
</comment>
<dbReference type="OMA" id="MEDYYET"/>
<dbReference type="AlphaFoldDB" id="A0A8S1VUS8"/>
<feature type="domain" description="PPM-type phosphatase" evidence="15">
    <location>
        <begin position="78"/>
        <end position="349"/>
    </location>
</feature>
<gene>
    <name evidence="16" type="ORF">POCTA_138.1.T0760165</name>
</gene>
<dbReference type="FunFam" id="3.60.40.10:FF:000064">
    <property type="entry name" value="Protein phosphatase 2C 1"/>
    <property type="match status" value="1"/>
</dbReference>
<evidence type="ECO:0000256" key="3">
    <source>
        <dbReference type="ARBA" id="ARBA00004170"/>
    </source>
</evidence>
<evidence type="ECO:0000256" key="6">
    <source>
        <dbReference type="ARBA" id="ARBA00022723"/>
    </source>
</evidence>
<evidence type="ECO:0000313" key="17">
    <source>
        <dbReference type="Proteomes" id="UP000683925"/>
    </source>
</evidence>
<comment type="cofactor">
    <cofactor evidence="1">
        <name>Mn(2+)</name>
        <dbReference type="ChEBI" id="CHEBI:29035"/>
    </cofactor>
</comment>
<comment type="catalytic activity">
    <reaction evidence="13">
        <text>O-phospho-L-threonyl-[protein] + H2O = L-threonyl-[protein] + phosphate</text>
        <dbReference type="Rhea" id="RHEA:47004"/>
        <dbReference type="Rhea" id="RHEA-COMP:11060"/>
        <dbReference type="Rhea" id="RHEA-COMP:11605"/>
        <dbReference type="ChEBI" id="CHEBI:15377"/>
        <dbReference type="ChEBI" id="CHEBI:30013"/>
        <dbReference type="ChEBI" id="CHEBI:43474"/>
        <dbReference type="ChEBI" id="CHEBI:61977"/>
        <dbReference type="EC" id="3.1.3.16"/>
    </reaction>
</comment>
<dbReference type="Pfam" id="PF00481">
    <property type="entry name" value="PP2C"/>
    <property type="match status" value="1"/>
</dbReference>
<comment type="catalytic activity">
    <reaction evidence="12">
        <text>O-phospho-L-seryl-[protein] + H2O = L-seryl-[protein] + phosphate</text>
        <dbReference type="Rhea" id="RHEA:20629"/>
        <dbReference type="Rhea" id="RHEA-COMP:9863"/>
        <dbReference type="Rhea" id="RHEA-COMP:11604"/>
        <dbReference type="ChEBI" id="CHEBI:15377"/>
        <dbReference type="ChEBI" id="CHEBI:29999"/>
        <dbReference type="ChEBI" id="CHEBI:43474"/>
        <dbReference type="ChEBI" id="CHEBI:83421"/>
        <dbReference type="EC" id="3.1.3.16"/>
    </reaction>
</comment>
<keyword evidence="17" id="KW-1185">Reference proteome</keyword>
<keyword evidence="9 14" id="KW-0904">Protein phosphatase</keyword>
<keyword evidence="7 14" id="KW-0378">Hydrolase</keyword>
<evidence type="ECO:0000256" key="2">
    <source>
        <dbReference type="ARBA" id="ARBA00001946"/>
    </source>
</evidence>
<dbReference type="SMART" id="SM00332">
    <property type="entry name" value="PP2Cc"/>
    <property type="match status" value="1"/>
</dbReference>
<evidence type="ECO:0000256" key="1">
    <source>
        <dbReference type="ARBA" id="ARBA00001936"/>
    </source>
</evidence>